<protein>
    <submittedName>
        <fullName evidence="5">Uncharacterized protein</fullName>
    </submittedName>
</protein>
<dbReference type="SMART" id="SM00028">
    <property type="entry name" value="TPR"/>
    <property type="match status" value="5"/>
</dbReference>
<feature type="compositionally biased region" description="Basic and acidic residues" evidence="4">
    <location>
        <begin position="209"/>
        <end position="230"/>
    </location>
</feature>
<dbReference type="AlphaFoldDB" id="A0A1Y1HLA1"/>
<feature type="repeat" description="TPR" evidence="3">
    <location>
        <begin position="993"/>
        <end position="1026"/>
    </location>
</feature>
<dbReference type="EMBL" id="DF236978">
    <property type="protein sequence ID" value="GAQ79385.1"/>
    <property type="molecule type" value="Genomic_DNA"/>
</dbReference>
<feature type="compositionally biased region" description="Polar residues" evidence="4">
    <location>
        <begin position="682"/>
        <end position="699"/>
    </location>
</feature>
<gene>
    <name evidence="5" type="ORF">KFL_000290350</name>
</gene>
<dbReference type="SUPFAM" id="SSF48452">
    <property type="entry name" value="TPR-like"/>
    <property type="match status" value="2"/>
</dbReference>
<feature type="region of interest" description="Disordered" evidence="4">
    <location>
        <begin position="312"/>
        <end position="345"/>
    </location>
</feature>
<keyword evidence="6" id="KW-1185">Reference proteome</keyword>
<dbReference type="GO" id="GO:0003341">
    <property type="term" value="P:cilium movement"/>
    <property type="evidence" value="ECO:0000318"/>
    <property type="project" value="GO_Central"/>
</dbReference>
<feature type="region of interest" description="Disordered" evidence="4">
    <location>
        <begin position="55"/>
        <end position="83"/>
    </location>
</feature>
<dbReference type="PANTHER" id="PTHR44314">
    <property type="entry name" value="CILIA- AND FLAGELLA-ASSOCIATED PROTEIN 70"/>
    <property type="match status" value="1"/>
</dbReference>
<dbReference type="PANTHER" id="PTHR44314:SF1">
    <property type="entry name" value="CILIA- AND FLAGELLA-ASSOCIATED PROTEIN 70"/>
    <property type="match status" value="1"/>
</dbReference>
<evidence type="ECO:0000256" key="2">
    <source>
        <dbReference type="ARBA" id="ARBA00022803"/>
    </source>
</evidence>
<dbReference type="Pfam" id="PF13181">
    <property type="entry name" value="TPR_8"/>
    <property type="match status" value="1"/>
</dbReference>
<dbReference type="Proteomes" id="UP000054558">
    <property type="component" value="Unassembled WGS sequence"/>
</dbReference>
<feature type="compositionally biased region" description="Polar residues" evidence="4">
    <location>
        <begin position="60"/>
        <end position="69"/>
    </location>
</feature>
<evidence type="ECO:0000313" key="5">
    <source>
        <dbReference type="EMBL" id="GAQ79385.1"/>
    </source>
</evidence>
<reference evidence="5 6" key="1">
    <citation type="journal article" date="2014" name="Nat. Commun.">
        <title>Klebsormidium flaccidum genome reveals primary factors for plant terrestrial adaptation.</title>
        <authorList>
            <person name="Hori K."/>
            <person name="Maruyama F."/>
            <person name="Fujisawa T."/>
            <person name="Togashi T."/>
            <person name="Yamamoto N."/>
            <person name="Seo M."/>
            <person name="Sato S."/>
            <person name="Yamada T."/>
            <person name="Mori H."/>
            <person name="Tajima N."/>
            <person name="Moriyama T."/>
            <person name="Ikeuchi M."/>
            <person name="Watanabe M."/>
            <person name="Wada H."/>
            <person name="Kobayashi K."/>
            <person name="Saito M."/>
            <person name="Masuda T."/>
            <person name="Sasaki-Sekimoto Y."/>
            <person name="Mashiguchi K."/>
            <person name="Awai K."/>
            <person name="Shimojima M."/>
            <person name="Masuda S."/>
            <person name="Iwai M."/>
            <person name="Nobusawa T."/>
            <person name="Narise T."/>
            <person name="Kondo S."/>
            <person name="Saito H."/>
            <person name="Sato R."/>
            <person name="Murakawa M."/>
            <person name="Ihara Y."/>
            <person name="Oshima-Yamada Y."/>
            <person name="Ohtaka K."/>
            <person name="Satoh M."/>
            <person name="Sonobe K."/>
            <person name="Ishii M."/>
            <person name="Ohtani R."/>
            <person name="Kanamori-Sato M."/>
            <person name="Honoki R."/>
            <person name="Miyazaki D."/>
            <person name="Mochizuki H."/>
            <person name="Umetsu J."/>
            <person name="Higashi K."/>
            <person name="Shibata D."/>
            <person name="Kamiya Y."/>
            <person name="Sato N."/>
            <person name="Nakamura Y."/>
            <person name="Tabata S."/>
            <person name="Ida S."/>
            <person name="Kurokawa K."/>
            <person name="Ohta H."/>
        </authorList>
    </citation>
    <scope>NUCLEOTIDE SEQUENCE [LARGE SCALE GENOMIC DNA]</scope>
    <source>
        <strain evidence="5 6">NIES-2285</strain>
    </source>
</reference>
<feature type="region of interest" description="Disordered" evidence="4">
    <location>
        <begin position="682"/>
        <end position="701"/>
    </location>
</feature>
<feature type="region of interest" description="Disordered" evidence="4">
    <location>
        <begin position="441"/>
        <end position="522"/>
    </location>
</feature>
<keyword evidence="2 3" id="KW-0802">TPR repeat</keyword>
<dbReference type="OrthoDB" id="1923368at2759"/>
<dbReference type="InterPro" id="IPR011990">
    <property type="entry name" value="TPR-like_helical_dom_sf"/>
</dbReference>
<dbReference type="Pfam" id="PF13432">
    <property type="entry name" value="TPR_16"/>
    <property type="match status" value="1"/>
</dbReference>
<feature type="compositionally biased region" description="Polar residues" evidence="4">
    <location>
        <begin position="330"/>
        <end position="345"/>
    </location>
</feature>
<dbReference type="STRING" id="105231.A0A1Y1HLA1"/>
<dbReference type="PROSITE" id="PS50005">
    <property type="entry name" value="TPR"/>
    <property type="match status" value="1"/>
</dbReference>
<organism evidence="5 6">
    <name type="scientific">Klebsormidium nitens</name>
    <name type="common">Green alga</name>
    <name type="synonym">Ulothrix nitens</name>
    <dbReference type="NCBI Taxonomy" id="105231"/>
    <lineage>
        <taxon>Eukaryota</taxon>
        <taxon>Viridiplantae</taxon>
        <taxon>Streptophyta</taxon>
        <taxon>Klebsormidiophyceae</taxon>
        <taxon>Klebsormidiales</taxon>
        <taxon>Klebsormidiaceae</taxon>
        <taxon>Klebsormidium</taxon>
    </lineage>
</organism>
<proteinExistence type="predicted"/>
<feature type="region of interest" description="Disordered" evidence="4">
    <location>
        <begin position="175"/>
        <end position="243"/>
    </location>
</feature>
<sequence length="1142" mass="121038">MAGALSVGCCELVVEVVKAASLWDDKGASSGDRAFAAVRVEAPASCWLPNTAASARVDASQPSDETTPNPTLPPGGSNPTFLESDAVPSLEERKGEWLFPFSYKGSLVAERGPATCQSLLDKPLHVHVIYAPSGGAKQTVGKVAIDLSTFVTSSDLAQCREIRGTFPVIADTTDAADSATSAGGKGDKNGRRPSSSGKGGAGKAPAGGEKAKGAKTDGAKGAKGAEKAGKDTPSPSEAAPFPGCLPGASLELVISLKSPLMTPLEEENSTVVELDVREVAPVRGKLVEIFQAEPGKDPFTYTLAFGPLPQKTSADIPASSEPDQSGMEAGTTSTTLPTPEPATTSQEPFAVLSGATLAVDPSSGQPMLSFPKPSKRFLSASQAEALKAAIKSGAKWTVEIARYLKDERTDLVDPLFERYRSCAELDLSAFLKPGESLLEARGAFKTPPQERPTSAAGGGKKDEKAAKGAKAGKPPTPSPKEEASSPHEMGTPVRGVLLKPQERGDNKKAKPVDDGKDLPESGGSAWEAVGTVLGVQVRLARPLEAKWEPPPKAEIDLRTLIPDRPRVEPKKDAAQVALENFQTFIQQAIAGLASELGSIPGSEDGHVAQDGHVARRDQLVARLAESGKWFALKEQMKAAVARIADEQSKQPRFDSAGTGEAALYADLYVTLLDEIHSQLNNAAKQTTGSRPETSASVDPSKTRGRLRTWAAEYEASGDAEAAEKLHQDLVFESISGTAGDWYEYGAFCLRTGQPAKAEECLREAISLDRCHVSAHVALACVLWARGQPLKAEALLQGVTGNAEAPLSDAVAAWTLLALLYAELPNRPKDVRNCLLEAARLNDSRGQVSGESAPCLYLQAARLVLDYHLPELAEKALEEQRKTEGAEWGLEEKLCAARGKKLRGNLGGAAEILEGLLGEGVKVPRVAVELGHVRYAAAQFETAAEAYQTARDHAGQLPLDLTVYLNLGSLHLSRGSFTEAKDVYLEACHHHPGAATWLGAGAAFLGLGDLARAEQALAEANSLNPRHPAVWAHLALVCLRGRGREEEAAFALREALRNDVRDAAVLTEVGERCLGSELYRYAEAALRRAVQNGASVQARRLLAEALLRQQHVKAAQQELEAILQLPDLSPEEKASVDEQLHGL</sequence>
<dbReference type="GO" id="GO:0031514">
    <property type="term" value="C:motile cilium"/>
    <property type="evidence" value="ECO:0000318"/>
    <property type="project" value="GO_Central"/>
</dbReference>
<evidence type="ECO:0000256" key="1">
    <source>
        <dbReference type="ARBA" id="ARBA00022737"/>
    </source>
</evidence>
<evidence type="ECO:0000256" key="3">
    <source>
        <dbReference type="PROSITE-ProRule" id="PRU00339"/>
    </source>
</evidence>
<keyword evidence="1" id="KW-0677">Repeat</keyword>
<dbReference type="GO" id="GO:0060271">
    <property type="term" value="P:cilium assembly"/>
    <property type="evidence" value="ECO:0000318"/>
    <property type="project" value="GO_Central"/>
</dbReference>
<dbReference type="InterPro" id="IPR052628">
    <property type="entry name" value="CFAP70"/>
</dbReference>
<evidence type="ECO:0000256" key="4">
    <source>
        <dbReference type="SAM" id="MobiDB-lite"/>
    </source>
</evidence>
<accession>A0A1Y1HLA1</accession>
<dbReference type="Gene3D" id="1.25.40.10">
    <property type="entry name" value="Tetratricopeptide repeat domain"/>
    <property type="match status" value="3"/>
</dbReference>
<dbReference type="InterPro" id="IPR019734">
    <property type="entry name" value="TPR_rpt"/>
</dbReference>
<name>A0A1Y1HLA1_KLENI</name>
<dbReference type="OMA" id="NPRTWAY"/>
<feature type="compositionally biased region" description="Basic and acidic residues" evidence="4">
    <location>
        <begin position="500"/>
        <end position="519"/>
    </location>
</feature>
<evidence type="ECO:0000313" key="6">
    <source>
        <dbReference type="Proteomes" id="UP000054558"/>
    </source>
</evidence>